<proteinExistence type="predicted"/>
<evidence type="ECO:0000313" key="6">
    <source>
        <dbReference type="EMBL" id="GGI74497.1"/>
    </source>
</evidence>
<dbReference type="Gene3D" id="3.40.1280.30">
    <property type="match status" value="1"/>
</dbReference>
<dbReference type="InterPro" id="IPR053623">
    <property type="entry name" value="TRM10_methyltransferase"/>
</dbReference>
<dbReference type="InterPro" id="IPR038459">
    <property type="entry name" value="MT_TRM10-typ_sf"/>
</dbReference>
<accession>A0A830E0C0</accession>
<feature type="domain" description="SAM-dependent MTase TRM10-type" evidence="4">
    <location>
        <begin position="87"/>
        <end position="275"/>
    </location>
</feature>
<dbReference type="Proteomes" id="UP000657075">
    <property type="component" value="Unassembled WGS sequence"/>
</dbReference>
<keyword evidence="8" id="KW-1185">Reference proteome</keyword>
<dbReference type="InterPro" id="IPR028564">
    <property type="entry name" value="MT_TRM10-typ"/>
</dbReference>
<keyword evidence="2" id="KW-0808">Transferase</keyword>
<evidence type="ECO:0000259" key="4">
    <source>
        <dbReference type="PROSITE" id="PS51675"/>
    </source>
</evidence>
<reference evidence="8" key="3">
    <citation type="submission" date="2022-09" db="EMBL/GenBank/DDBJ databases">
        <title>Complete genome sequence of Vulcanisaeta souniana.</title>
        <authorList>
            <person name="Kato S."/>
            <person name="Itoh T."/>
            <person name="Ohkuma M."/>
        </authorList>
    </citation>
    <scope>NUCLEOTIDE SEQUENCE [LARGE SCALE GENOMIC DNA]</scope>
    <source>
        <strain evidence="8">JCM 11219</strain>
    </source>
</reference>
<protein>
    <submittedName>
        <fullName evidence="6">tRNA (Guanine-N1)-methyltransferase</fullName>
    </submittedName>
</protein>
<dbReference type="NCBIfam" id="NF041071">
    <property type="entry name" value="Trm10_mtase_Thprot"/>
    <property type="match status" value="1"/>
</dbReference>
<dbReference type="GeneID" id="76206933"/>
<evidence type="ECO:0000256" key="3">
    <source>
        <dbReference type="ARBA" id="ARBA00022691"/>
    </source>
</evidence>
<dbReference type="RefSeq" id="WP_188602875.1">
    <property type="nucleotide sequence ID" value="NZ_AP026830.1"/>
</dbReference>
<name>A0A830E0C0_9CREN</name>
<dbReference type="Proteomes" id="UP001060771">
    <property type="component" value="Chromosome"/>
</dbReference>
<dbReference type="AlphaFoldDB" id="A0A830E0C0"/>
<reference evidence="6" key="2">
    <citation type="submission" date="2020-09" db="EMBL/GenBank/DDBJ databases">
        <authorList>
            <person name="Sun Q."/>
            <person name="Ohkuma M."/>
        </authorList>
    </citation>
    <scope>NUCLEOTIDE SEQUENCE</scope>
    <source>
        <strain evidence="6">JCM 11219</strain>
    </source>
</reference>
<reference evidence="6" key="1">
    <citation type="journal article" date="2014" name="Int. J. Syst. Evol. Microbiol.">
        <title>Complete genome sequence of Corynebacterium casei LMG S-19264T (=DSM 44701T), isolated from a smear-ripened cheese.</title>
        <authorList>
            <consortium name="US DOE Joint Genome Institute (JGI-PGF)"/>
            <person name="Walter F."/>
            <person name="Albersmeier A."/>
            <person name="Kalinowski J."/>
            <person name="Ruckert C."/>
        </authorList>
    </citation>
    <scope>NUCLEOTIDE SEQUENCE</scope>
    <source>
        <strain evidence="6">JCM 11219</strain>
    </source>
</reference>
<dbReference type="OrthoDB" id="14987at2157"/>
<reference evidence="5" key="4">
    <citation type="journal article" date="2023" name="Microbiol. Resour. Announc.">
        <title>Complete Genome Sequence of Vulcanisaeta souniana Strain IC-059, a Hyperthermophilic Archaeon Isolated from Hot Spring Water in Japan.</title>
        <authorList>
            <person name="Kato S."/>
            <person name="Itoh T."/>
            <person name="Wu L."/>
            <person name="Ma J."/>
            <person name="Ohkuma M."/>
        </authorList>
    </citation>
    <scope>NUCLEOTIDE SEQUENCE</scope>
    <source>
        <strain evidence="5">JCM 11219</strain>
    </source>
</reference>
<organism evidence="6 7">
    <name type="scientific">Vulcanisaeta souniana JCM 11219</name>
    <dbReference type="NCBI Taxonomy" id="1293586"/>
    <lineage>
        <taxon>Archaea</taxon>
        <taxon>Thermoproteota</taxon>
        <taxon>Thermoprotei</taxon>
        <taxon>Thermoproteales</taxon>
        <taxon>Thermoproteaceae</taxon>
        <taxon>Vulcanisaeta</taxon>
    </lineage>
</organism>
<evidence type="ECO:0000256" key="2">
    <source>
        <dbReference type="ARBA" id="ARBA00022679"/>
    </source>
</evidence>
<dbReference type="GO" id="GO:0008175">
    <property type="term" value="F:tRNA methyltransferase activity"/>
    <property type="evidence" value="ECO:0007669"/>
    <property type="project" value="InterPro"/>
</dbReference>
<keyword evidence="3" id="KW-0949">S-adenosyl-L-methionine</keyword>
<dbReference type="PIRSF" id="PIRSF018978">
    <property type="entry name" value="tRNA_m1G_mtfrase_arc_prd"/>
    <property type="match status" value="1"/>
</dbReference>
<evidence type="ECO:0000256" key="1">
    <source>
        <dbReference type="ARBA" id="ARBA00022603"/>
    </source>
</evidence>
<dbReference type="PROSITE" id="PS51675">
    <property type="entry name" value="SAM_MT_TRM10"/>
    <property type="match status" value="1"/>
</dbReference>
<sequence>MILGKQLLELLRGLGIRRLCIPRGLKCNYYLPQCIAVNLLLGRYALCFGGFGNTTTSRFNDLEVLSLSSMGAIPCDARITKPSDCIASLDLLMDIPRKPHFIIDLSLWDEHTKSEKNELVEQVLASISTVRRYLWDTNLELTNAPSEFLDSLNRFTKGFNHRVIIRSYGPDIKGDAVMLDPEGDCILNETMITGFSTFIIGGIVDKERRVKGETGRLYGALGLNVPRCRIELRGSIIGVPDRINKVIEIVLMTIFETGSIENAVVMAMSKKDRVNRLLYELQRAAYRIRGENGVLLAVTKSMITRINWVNATEKEVELALRKSHVIVLSNDELNKYLSLGIARPGPETHRYVDAK</sequence>
<keyword evidence="1" id="KW-0489">Methyltransferase</keyword>
<dbReference type="InterPro" id="IPR016742">
    <property type="entry name" value="tRNA_m1G_mtfrase_arc"/>
</dbReference>
<evidence type="ECO:0000313" key="5">
    <source>
        <dbReference type="EMBL" id="BDR92293.1"/>
    </source>
</evidence>
<evidence type="ECO:0000313" key="8">
    <source>
        <dbReference type="Proteomes" id="UP001060771"/>
    </source>
</evidence>
<gene>
    <name evidence="6" type="ORF">GCM10007112_09030</name>
    <name evidence="5" type="ORF">Vsou_13860</name>
</gene>
<dbReference type="EMBL" id="BMNM01000003">
    <property type="protein sequence ID" value="GGI74497.1"/>
    <property type="molecule type" value="Genomic_DNA"/>
</dbReference>
<evidence type="ECO:0000313" key="7">
    <source>
        <dbReference type="Proteomes" id="UP000657075"/>
    </source>
</evidence>
<dbReference type="EMBL" id="AP026830">
    <property type="protein sequence ID" value="BDR92293.1"/>
    <property type="molecule type" value="Genomic_DNA"/>
</dbReference>
<dbReference type="GO" id="GO:0030488">
    <property type="term" value="P:tRNA methylation"/>
    <property type="evidence" value="ECO:0007669"/>
    <property type="project" value="InterPro"/>
</dbReference>